<name>A0AAU9RRA5_THLAR</name>
<proteinExistence type="predicted"/>
<evidence type="ECO:0000313" key="2">
    <source>
        <dbReference type="Proteomes" id="UP000836841"/>
    </source>
</evidence>
<evidence type="ECO:0000313" key="1">
    <source>
        <dbReference type="EMBL" id="CAH2047586.1"/>
    </source>
</evidence>
<keyword evidence="2" id="KW-1185">Reference proteome</keyword>
<sequence>MMISHCASFAIVPEVQSPKSLRLLDKVSVALGDSVATTQENYEAVVLIDLRVPWFNKSAYYAMAGISGRESNGLVTGKAFSRMLEEEGKTPDFVVMQQLRRA</sequence>
<dbReference type="EMBL" id="OU466858">
    <property type="protein sequence ID" value="CAH2047586.1"/>
    <property type="molecule type" value="Genomic_DNA"/>
</dbReference>
<protein>
    <submittedName>
        <fullName evidence="1">Uncharacterized protein</fullName>
    </submittedName>
</protein>
<reference evidence="1 2" key="1">
    <citation type="submission" date="2022-03" db="EMBL/GenBank/DDBJ databases">
        <authorList>
            <person name="Nunn A."/>
            <person name="Chopra R."/>
            <person name="Nunn A."/>
            <person name="Contreras Garrido A."/>
        </authorList>
    </citation>
    <scope>NUCLEOTIDE SEQUENCE [LARGE SCALE GENOMIC DNA]</scope>
</reference>
<gene>
    <name evidence="1" type="ORF">TAV2_LOCUS5287</name>
</gene>
<accession>A0AAU9RRA5</accession>
<dbReference type="AlphaFoldDB" id="A0AAU9RRA5"/>
<dbReference type="Proteomes" id="UP000836841">
    <property type="component" value="Chromosome 2"/>
</dbReference>
<organism evidence="1 2">
    <name type="scientific">Thlaspi arvense</name>
    <name type="common">Field penny-cress</name>
    <dbReference type="NCBI Taxonomy" id="13288"/>
    <lineage>
        <taxon>Eukaryota</taxon>
        <taxon>Viridiplantae</taxon>
        <taxon>Streptophyta</taxon>
        <taxon>Embryophyta</taxon>
        <taxon>Tracheophyta</taxon>
        <taxon>Spermatophyta</taxon>
        <taxon>Magnoliopsida</taxon>
        <taxon>eudicotyledons</taxon>
        <taxon>Gunneridae</taxon>
        <taxon>Pentapetalae</taxon>
        <taxon>rosids</taxon>
        <taxon>malvids</taxon>
        <taxon>Brassicales</taxon>
        <taxon>Brassicaceae</taxon>
        <taxon>Thlaspideae</taxon>
        <taxon>Thlaspi</taxon>
    </lineage>
</organism>